<comment type="function">
    <text evidence="2">Required for maturation of urease via the functional incorporation of the urease nickel metallocenter.</text>
</comment>
<proteinExistence type="inferred from homology"/>
<comment type="subunit">
    <text evidence="2">UreD, UreF and UreG form a complex that acts as a GTP-hydrolysis-dependent molecular chaperone, activating the urease apoprotein by helping to assemble the nickel containing metallocenter of UreC. The UreE protein probably delivers the nickel.</text>
</comment>
<comment type="similarity">
    <text evidence="2">Belongs to the UreD family.</text>
</comment>
<dbReference type="eggNOG" id="COG0829">
    <property type="taxonomic scope" value="Bacteria"/>
</dbReference>
<dbReference type="HAMAP" id="MF_01384">
    <property type="entry name" value="UreD"/>
    <property type="match status" value="1"/>
</dbReference>
<comment type="subcellular location">
    <subcellularLocation>
        <location evidence="2">Cytoplasm</location>
    </subcellularLocation>
</comment>
<organism evidence="3 4">
    <name type="scientific">Actinokineospora spheciospongiae</name>
    <dbReference type="NCBI Taxonomy" id="909613"/>
    <lineage>
        <taxon>Bacteria</taxon>
        <taxon>Bacillati</taxon>
        <taxon>Actinomycetota</taxon>
        <taxon>Actinomycetes</taxon>
        <taxon>Pseudonocardiales</taxon>
        <taxon>Pseudonocardiaceae</taxon>
        <taxon>Actinokineospora</taxon>
    </lineage>
</organism>
<dbReference type="AlphaFoldDB" id="W7IJ37"/>
<evidence type="ECO:0000313" key="4">
    <source>
        <dbReference type="Proteomes" id="UP000019277"/>
    </source>
</evidence>
<keyword evidence="2" id="KW-0996">Nickel insertion</keyword>
<comment type="caution">
    <text evidence="3">The sequence shown here is derived from an EMBL/GenBank/DDBJ whole genome shotgun (WGS) entry which is preliminary data.</text>
</comment>
<dbReference type="GO" id="GO:0005737">
    <property type="term" value="C:cytoplasm"/>
    <property type="evidence" value="ECO:0007669"/>
    <property type="project" value="UniProtKB-SubCell"/>
</dbReference>
<name>W7IJ37_9PSEU</name>
<keyword evidence="2" id="KW-0963">Cytoplasm</keyword>
<reference evidence="3 4" key="1">
    <citation type="journal article" date="2014" name="Genome Announc.">
        <title>Draft Genome Sequence of the Antitrypanosomally Active Sponge-Associated Bacterium Actinokineospora sp. Strain EG49.</title>
        <authorList>
            <person name="Harjes J."/>
            <person name="Ryu T."/>
            <person name="Abdelmohsen U.R."/>
            <person name="Moitinho-Silva L."/>
            <person name="Horn H."/>
            <person name="Ravasi T."/>
            <person name="Hentschel U."/>
        </authorList>
    </citation>
    <scope>NUCLEOTIDE SEQUENCE [LARGE SCALE GENOMIC DNA]</scope>
    <source>
        <strain evidence="3 4">EG49</strain>
    </source>
</reference>
<dbReference type="EMBL" id="AYXG01000165">
    <property type="protein sequence ID" value="EWC60303.1"/>
    <property type="molecule type" value="Genomic_DNA"/>
</dbReference>
<evidence type="ECO:0000256" key="1">
    <source>
        <dbReference type="ARBA" id="ARBA00023186"/>
    </source>
</evidence>
<dbReference type="STRING" id="909613.UO65_4411"/>
<dbReference type="Pfam" id="PF01774">
    <property type="entry name" value="UreD"/>
    <property type="match status" value="1"/>
</dbReference>
<dbReference type="GO" id="GO:0016151">
    <property type="term" value="F:nickel cation binding"/>
    <property type="evidence" value="ECO:0007669"/>
    <property type="project" value="UniProtKB-UniRule"/>
</dbReference>
<gene>
    <name evidence="2" type="primary">ureD</name>
    <name evidence="3" type="ORF">UO65_4411</name>
</gene>
<accession>W7IJ37</accession>
<evidence type="ECO:0000313" key="3">
    <source>
        <dbReference type="EMBL" id="EWC60303.1"/>
    </source>
</evidence>
<evidence type="ECO:0000256" key="2">
    <source>
        <dbReference type="HAMAP-Rule" id="MF_01384"/>
    </source>
</evidence>
<protein>
    <recommendedName>
        <fullName evidence="2">Urease accessory protein UreD</fullName>
    </recommendedName>
</protein>
<keyword evidence="1 2" id="KW-0143">Chaperone</keyword>
<dbReference type="Proteomes" id="UP000019277">
    <property type="component" value="Unassembled WGS sequence"/>
</dbReference>
<sequence length="244" mass="24934">MMRARARLVVEAVGPRSVIRVLESAAPLTLLPRRGTRGAAVVHLVNSAAAPLGGDHLTLSVEVAPGAALRLVGVAATVALPGTGRSATHLRLTIGDGASFEHLPEPTVVTRHADHHATLTAELTGTARLRLRETLVLGRKSEAPGHLTTETHITHDARPLLRQSLTTGDPATDQSLAGLAGHKVLTTEISVGTPPPPAPVSGDWWSLVPLGPATAPRGYLATALGPDAVTASARLGAALAAATG</sequence>
<keyword evidence="4" id="KW-1185">Reference proteome</keyword>
<dbReference type="InterPro" id="IPR002669">
    <property type="entry name" value="UreD"/>
</dbReference>